<feature type="transmembrane region" description="Helical" evidence="2">
    <location>
        <begin position="120"/>
        <end position="153"/>
    </location>
</feature>
<dbReference type="RefSeq" id="WP_010416846.1">
    <property type="nucleotide sequence ID" value="NZ_MCRM02000004.1"/>
</dbReference>
<dbReference type="EMBL" id="MCRM02000004">
    <property type="protein sequence ID" value="PNV76030.1"/>
    <property type="molecule type" value="Genomic_DNA"/>
</dbReference>
<keyword evidence="5" id="KW-1185">Reference proteome</keyword>
<dbReference type="InterPro" id="IPR058130">
    <property type="entry name" value="PEA_transf_C"/>
</dbReference>
<feature type="domain" description="Sulfatase N-terminal" evidence="3">
    <location>
        <begin position="238"/>
        <end position="522"/>
    </location>
</feature>
<evidence type="ECO:0000256" key="1">
    <source>
        <dbReference type="SAM" id="MobiDB-lite"/>
    </source>
</evidence>
<keyword evidence="2" id="KW-0472">Membrane</keyword>
<dbReference type="Gene3D" id="3.40.720.10">
    <property type="entry name" value="Alkaline Phosphatase, subunit A"/>
    <property type="match status" value="1"/>
</dbReference>
<evidence type="ECO:0000259" key="3">
    <source>
        <dbReference type="Pfam" id="PF00884"/>
    </source>
</evidence>
<dbReference type="InterPro" id="IPR017850">
    <property type="entry name" value="Alkaline_phosphatase_core_sf"/>
</dbReference>
<feature type="transmembrane region" description="Helical" evidence="2">
    <location>
        <begin position="77"/>
        <end position="100"/>
    </location>
</feature>
<accession>A0ABX4YL78</accession>
<dbReference type="InterPro" id="IPR000917">
    <property type="entry name" value="Sulfatase_N"/>
</dbReference>
<evidence type="ECO:0000313" key="4">
    <source>
        <dbReference type="EMBL" id="PNV76030.1"/>
    </source>
</evidence>
<keyword evidence="2" id="KW-1133">Transmembrane helix</keyword>
<dbReference type="InterPro" id="IPR052701">
    <property type="entry name" value="GAG_Ulvan_Degrading_Sulfatases"/>
</dbReference>
<dbReference type="Proteomes" id="UP000094669">
    <property type="component" value="Unassembled WGS sequence"/>
</dbReference>
<evidence type="ECO:0000256" key="2">
    <source>
        <dbReference type="SAM" id="Phobius"/>
    </source>
</evidence>
<organism evidence="4 5">
    <name type="scientific">Leptospira inadai serovar Lyme</name>
    <dbReference type="NCBI Taxonomy" id="293084"/>
    <lineage>
        <taxon>Bacteria</taxon>
        <taxon>Pseudomonadati</taxon>
        <taxon>Spirochaetota</taxon>
        <taxon>Spirochaetia</taxon>
        <taxon>Leptospirales</taxon>
        <taxon>Leptospiraceae</taxon>
        <taxon>Leptospira</taxon>
    </lineage>
</organism>
<dbReference type="PANTHER" id="PTHR43751:SF3">
    <property type="entry name" value="SULFATASE N-TERMINAL DOMAIN-CONTAINING PROTEIN"/>
    <property type="match status" value="1"/>
</dbReference>
<gene>
    <name evidence="4" type="ORF">BES34_005875</name>
</gene>
<name>A0ABX4YL78_9LEPT</name>
<protein>
    <submittedName>
        <fullName evidence="4">Sulfatase</fullName>
    </submittedName>
</protein>
<sequence>MGFKINKTLSIMGKKAVLPAIPLILLVSDLIIRDEVFPGFRTRQWSFYLLSFIYSILLYSALIIGLRSLYFYGNKGLYWISLLLTAFFYTVCLVGSYGYYAYTGIMPNFFVFSFLFQEPLNSWTIFWGGLTGGLVVLACLVFLLIASLLYLATKVRSQKFRFGKILRAASIFFFLLLTAFLHNNTRFNDQVYVSDTNTIAFVWRNVYNRLTGDNLGSAGLQSRNKPKLSNVSSKPAFNVLLIVAESLRKNNMSLYGYKKDTTPFLVRNVKNANHYSTFVFKQAFSNSSSTLLSFPSILSGVSPAQPVPMTHSFPLFWEYAKVLNYSTFYITSHDLQWNNFKGFFRNSSIDKIWDKEASGSGVFNDIGIDDRKTVEEFKRYVTFLKNKKEKFAGVLHFNTNHFPYIIPEEGKVFPVNTVPDQYDNSVRHMDNLLKEVYEFMESEGLTESTLVIFTSDHGESLFEHDYLGHIDSNHIETIAIPMIIRLPHALSKDGVRTEAIKRNTTRPVANTDIIPTMLDALDLEKKPDVKNYLPKLEGKSLLRDLDDERKIIVTNNNEISLYKVGISYLKGDLHYLMNLNTIPPREKLYDLSKDPNELRDLWPELSETEKEECRKELQECGLCRDLYESIGIRPMNSGATDSGKSRNKAVSVK</sequence>
<feature type="region of interest" description="Disordered" evidence="1">
    <location>
        <begin position="633"/>
        <end position="653"/>
    </location>
</feature>
<dbReference type="CDD" id="cd16017">
    <property type="entry name" value="LptA"/>
    <property type="match status" value="1"/>
</dbReference>
<keyword evidence="2" id="KW-0812">Transmembrane</keyword>
<dbReference type="Pfam" id="PF00884">
    <property type="entry name" value="Sulfatase"/>
    <property type="match status" value="1"/>
</dbReference>
<dbReference type="SUPFAM" id="SSF53649">
    <property type="entry name" value="Alkaline phosphatase-like"/>
    <property type="match status" value="1"/>
</dbReference>
<dbReference type="PANTHER" id="PTHR43751">
    <property type="entry name" value="SULFATASE"/>
    <property type="match status" value="1"/>
</dbReference>
<feature type="transmembrane region" description="Helical" evidence="2">
    <location>
        <begin position="165"/>
        <end position="182"/>
    </location>
</feature>
<reference evidence="4" key="1">
    <citation type="submission" date="2018-01" db="EMBL/GenBank/DDBJ databases">
        <title>Genomic characterization of Leptospira inadai serogroup Lyme isolated from captured rat in Brazil and comparative analysis with human reference strain.</title>
        <authorList>
            <person name="Moreno L.Z."/>
            <person name="Loureiro A.P."/>
            <person name="Miraglia F."/>
            <person name="Kremer F.S."/>
            <person name="Eslabao M.R."/>
            <person name="Dellagostin O.A."/>
            <person name="Lilenbaum W."/>
            <person name="Moreno A.M."/>
        </authorList>
    </citation>
    <scope>NUCLEOTIDE SEQUENCE [LARGE SCALE GENOMIC DNA]</scope>
    <source>
        <strain evidence="4">M34/99</strain>
    </source>
</reference>
<evidence type="ECO:0000313" key="5">
    <source>
        <dbReference type="Proteomes" id="UP000094669"/>
    </source>
</evidence>
<proteinExistence type="predicted"/>
<feature type="transmembrane region" description="Helical" evidence="2">
    <location>
        <begin position="49"/>
        <end position="70"/>
    </location>
</feature>
<comment type="caution">
    <text evidence="4">The sequence shown here is derived from an EMBL/GenBank/DDBJ whole genome shotgun (WGS) entry which is preliminary data.</text>
</comment>